<gene>
    <name evidence="1" type="ORF">QOL99_00880</name>
</gene>
<evidence type="ECO:0000313" key="2">
    <source>
        <dbReference type="Proteomes" id="UP001302059"/>
    </source>
</evidence>
<protein>
    <submittedName>
        <fullName evidence="1">Uncharacterized protein</fullName>
    </submittedName>
</protein>
<dbReference type="RefSeq" id="WP_285520725.1">
    <property type="nucleotide sequence ID" value="NZ_JASNGB010000003.1"/>
</dbReference>
<accession>A0ABT7JDZ2</accession>
<comment type="caution">
    <text evidence="1">The sequence shown here is derived from an EMBL/GenBank/DDBJ whole genome shotgun (WGS) entry which is preliminary data.</text>
</comment>
<dbReference type="EMBL" id="JASNGB010000003">
    <property type="protein sequence ID" value="MDL2342695.1"/>
    <property type="molecule type" value="Genomic_DNA"/>
</dbReference>
<organism evidence="1 2">
    <name type="scientific">Deinococcus rhizophilus</name>
    <dbReference type="NCBI Taxonomy" id="3049544"/>
    <lineage>
        <taxon>Bacteria</taxon>
        <taxon>Thermotogati</taxon>
        <taxon>Deinococcota</taxon>
        <taxon>Deinococci</taxon>
        <taxon>Deinococcales</taxon>
        <taxon>Deinococcaceae</taxon>
        <taxon>Deinococcus</taxon>
    </lineage>
</organism>
<reference evidence="1 2" key="1">
    <citation type="submission" date="2023-05" db="EMBL/GenBank/DDBJ databases">
        <authorList>
            <person name="Gao F."/>
        </authorList>
    </citation>
    <scope>NUCLEOTIDE SEQUENCE [LARGE SCALE GENOMIC DNA]</scope>
    <source>
        <strain evidence="1 2">MIMF12</strain>
    </source>
</reference>
<evidence type="ECO:0000313" key="1">
    <source>
        <dbReference type="EMBL" id="MDL2342695.1"/>
    </source>
</evidence>
<sequence>MTQTSIWPLGDHVIEDAPDHPVMQAVAAALEPLRPALRSLTFDPPGPRSGLTLGLGSGFHLISIRQHTDDLLLLDLPVGDLMQTPEALCALLERNAGRDWAFRVDSVTPTAPPQCVVVLEHLLPLEDIPTLPARVLSGWRARILAQGLLDALNGQGDPL</sequence>
<proteinExistence type="predicted"/>
<name>A0ABT7JDZ2_9DEIO</name>
<dbReference type="Proteomes" id="UP001302059">
    <property type="component" value="Unassembled WGS sequence"/>
</dbReference>
<keyword evidence="2" id="KW-1185">Reference proteome</keyword>